<proteinExistence type="predicted"/>
<dbReference type="NCBIfam" id="NF005549">
    <property type="entry name" value="PRK07208.1-5"/>
    <property type="match status" value="1"/>
</dbReference>
<dbReference type="InterPro" id="IPR036188">
    <property type="entry name" value="FAD/NAD-bd_sf"/>
</dbReference>
<organism evidence="2 3">
    <name type="scientific">[Clostridium] cellulosi</name>
    <dbReference type="NCBI Taxonomy" id="29343"/>
    <lineage>
        <taxon>Bacteria</taxon>
        <taxon>Bacillati</taxon>
        <taxon>Bacillota</taxon>
        <taxon>Clostridia</taxon>
        <taxon>Eubacteriales</taxon>
        <taxon>Oscillospiraceae</taxon>
        <taxon>Oscillospiraceae incertae sedis</taxon>
    </lineage>
</organism>
<dbReference type="SUPFAM" id="SSF51971">
    <property type="entry name" value="Nucleotide-binding domain"/>
    <property type="match status" value="1"/>
</dbReference>
<dbReference type="GO" id="GO:0016491">
    <property type="term" value="F:oxidoreductase activity"/>
    <property type="evidence" value="ECO:0007669"/>
    <property type="project" value="InterPro"/>
</dbReference>
<dbReference type="HOGENOM" id="CLU_026719_1_0_9"/>
<dbReference type="GO" id="GO:0050660">
    <property type="term" value="F:flavin adenine dinucleotide binding"/>
    <property type="evidence" value="ECO:0007669"/>
    <property type="project" value="TreeGrafter"/>
</dbReference>
<dbReference type="PANTHER" id="PTHR21197">
    <property type="entry name" value="UDP-GALACTOPYRANOSE MUTASE"/>
    <property type="match status" value="1"/>
</dbReference>
<dbReference type="Gene3D" id="3.50.50.60">
    <property type="entry name" value="FAD/NAD(P)-binding domain"/>
    <property type="match status" value="1"/>
</dbReference>
<dbReference type="NCBIfam" id="NF005548">
    <property type="entry name" value="PRK07208.1-4"/>
    <property type="match status" value="1"/>
</dbReference>
<dbReference type="KEGG" id="ccel:CCDG5_0144"/>
<evidence type="ECO:0000313" key="3">
    <source>
        <dbReference type="Proteomes" id="UP000032431"/>
    </source>
</evidence>
<keyword evidence="3" id="KW-1185">Reference proteome</keyword>
<dbReference type="AlphaFoldDB" id="A0A078KLG3"/>
<dbReference type="PATRIC" id="fig|29343.3.peg.147"/>
<dbReference type="EMBL" id="LM995447">
    <property type="protein sequence ID" value="CDZ23288.1"/>
    <property type="molecule type" value="Genomic_DNA"/>
</dbReference>
<dbReference type="PANTHER" id="PTHR21197:SF0">
    <property type="entry name" value="UDP-GALACTOPYRANOSE MUTASE"/>
    <property type="match status" value="1"/>
</dbReference>
<protein>
    <recommendedName>
        <fullName evidence="1">Amine oxidase domain-containing protein</fullName>
    </recommendedName>
</protein>
<gene>
    <name evidence="2" type="ORF">CCDG5_0144</name>
</gene>
<dbReference type="NCBIfam" id="NF005546">
    <property type="entry name" value="PRK07208.1-2"/>
    <property type="match status" value="1"/>
</dbReference>
<evidence type="ECO:0000259" key="1">
    <source>
        <dbReference type="Pfam" id="PF01593"/>
    </source>
</evidence>
<dbReference type="InterPro" id="IPR002937">
    <property type="entry name" value="Amino_oxidase"/>
</dbReference>
<sequence>MSRKTKAIIIGAGPAGLTAAYKLLKTTDIHPVIIEETDSIGGISKTIDYKGNRMDIGGHRFFSKNQQVVDMWTELMPLQGEPAKDDRMLGRSVPLKKGGPDPEKTDRVMLIRNRVSRILYLRKFFDYPLSIKPATFINMGFKRTVKAGLGYIRSAISKRDEHSLKDFMINRFGEPLYEMFFEDYTEKVWGRNPGVIDASWGEQRIKGLSLSKAVLSVLKKPFVNKNNTKNVETSLIKTFYYPKKGPGQLWETLAKEIEKLGGEIHLNTKAVGFNVKNGVIESVTAEKDGVKENIEGDIFLSSMPIKDLVRALGSGVPQDVKQIAENLPYRDFITVGLLLKKLKLKNETNLKTVSNIVPDCWIYVQERDVKIGRIQIFNNWSPYMVKDLENTVWIGLEYFCNEGDSMWNMSDSEFIDFAVGELCKMDIIDKDDVLDATRIKVKKAYPAYFDSYKDIGRVREYLDTIDNLYCIGRNGQHRYNNMDHSMLTAMEAVECIRTGSKDKSRVWNVNTEKEYHEEK</sequence>
<dbReference type="GO" id="GO:0005829">
    <property type="term" value="C:cytosol"/>
    <property type="evidence" value="ECO:0007669"/>
    <property type="project" value="TreeGrafter"/>
</dbReference>
<reference evidence="3" key="1">
    <citation type="submission" date="2014-07" db="EMBL/GenBank/DDBJ databases">
        <authorList>
            <person name="Wibberg D."/>
        </authorList>
    </citation>
    <scope>NUCLEOTIDE SEQUENCE [LARGE SCALE GENOMIC DNA]</scope>
    <source>
        <strain evidence="3">DG5</strain>
    </source>
</reference>
<feature type="domain" description="Amine oxidase" evidence="1">
    <location>
        <begin position="15"/>
        <end position="429"/>
    </location>
</feature>
<dbReference type="OrthoDB" id="9814556at2"/>
<evidence type="ECO:0000313" key="2">
    <source>
        <dbReference type="EMBL" id="CDZ23288.1"/>
    </source>
</evidence>
<dbReference type="Pfam" id="PF01593">
    <property type="entry name" value="Amino_oxidase"/>
    <property type="match status" value="1"/>
</dbReference>
<dbReference type="STRING" id="29343.CCDG5_0144"/>
<dbReference type="GO" id="GO:0008767">
    <property type="term" value="F:UDP-galactopyranose mutase activity"/>
    <property type="evidence" value="ECO:0007669"/>
    <property type="project" value="TreeGrafter"/>
</dbReference>
<accession>A0A078KLG3</accession>
<name>A0A078KLG3_9FIRM</name>
<dbReference type="Proteomes" id="UP000032431">
    <property type="component" value="Chromosome I"/>
</dbReference>